<protein>
    <submittedName>
        <fullName evidence="11">Netrin 4</fullName>
    </submittedName>
</protein>
<dbReference type="Ensembl" id="ENSNMLT00000039263.1">
    <property type="protein sequence ID" value="ENSNMLP00000035255.1"/>
    <property type="gene ID" value="ENSNMLG00000021872.1"/>
</dbReference>
<dbReference type="SMART" id="SM00180">
    <property type="entry name" value="EGF_Lam"/>
    <property type="match status" value="3"/>
</dbReference>
<dbReference type="InterPro" id="IPR018933">
    <property type="entry name" value="Netrin_module_non-TIMP"/>
</dbReference>
<dbReference type="InterPro" id="IPR008993">
    <property type="entry name" value="TIMP-like_OB-fold"/>
</dbReference>
<evidence type="ECO:0000256" key="5">
    <source>
        <dbReference type="ARBA" id="ARBA00023180"/>
    </source>
</evidence>
<comment type="caution">
    <text evidence="7">Lacks conserved residue(s) required for the propagation of feature annotation.</text>
</comment>
<dbReference type="GO" id="GO:0007411">
    <property type="term" value="P:axon guidance"/>
    <property type="evidence" value="ECO:0007669"/>
    <property type="project" value="TreeGrafter"/>
</dbReference>
<dbReference type="GO" id="GO:0005576">
    <property type="term" value="C:extracellular region"/>
    <property type="evidence" value="ECO:0007669"/>
    <property type="project" value="UniProtKB-SubCell"/>
</dbReference>
<dbReference type="Gene3D" id="2.60.120.260">
    <property type="entry name" value="Galactose-binding domain-like"/>
    <property type="match status" value="1"/>
</dbReference>
<dbReference type="GO" id="GO:0016477">
    <property type="term" value="P:cell migration"/>
    <property type="evidence" value="ECO:0007669"/>
    <property type="project" value="TreeGrafter"/>
</dbReference>
<dbReference type="PROSITE" id="PS01248">
    <property type="entry name" value="EGF_LAM_1"/>
    <property type="match status" value="1"/>
</dbReference>
<dbReference type="InterPro" id="IPR001134">
    <property type="entry name" value="Netrin_domain"/>
</dbReference>
<feature type="disulfide bond" evidence="7">
    <location>
        <begin position="387"/>
        <end position="396"/>
    </location>
</feature>
<dbReference type="PROSITE" id="PS50027">
    <property type="entry name" value="EGF_LAM_2"/>
    <property type="match status" value="2"/>
</dbReference>
<reference evidence="11" key="2">
    <citation type="submission" date="2025-09" db="UniProtKB">
        <authorList>
            <consortium name="Ensembl"/>
        </authorList>
    </citation>
    <scope>IDENTIFICATION</scope>
</reference>
<dbReference type="PROSITE" id="PS51117">
    <property type="entry name" value="LAMININ_NTER"/>
    <property type="match status" value="1"/>
</dbReference>
<dbReference type="PANTHER" id="PTHR10574">
    <property type="entry name" value="NETRIN/LAMININ-RELATED"/>
    <property type="match status" value="1"/>
</dbReference>
<dbReference type="PANTHER" id="PTHR10574:SF419">
    <property type="entry name" value="LAMININ SUBUNIT ALPHA-3-RELATED"/>
    <property type="match status" value="1"/>
</dbReference>
<keyword evidence="6 7" id="KW-0424">Laminin EGF-like domain</keyword>
<dbReference type="SUPFAM" id="SSF57196">
    <property type="entry name" value="EGF/Laminin"/>
    <property type="match status" value="3"/>
</dbReference>
<dbReference type="InterPro" id="IPR002049">
    <property type="entry name" value="LE_dom"/>
</dbReference>
<dbReference type="CDD" id="cd00055">
    <property type="entry name" value="EGF_Lam"/>
    <property type="match status" value="3"/>
</dbReference>
<dbReference type="PRINTS" id="PR00011">
    <property type="entry name" value="EGFLAMININ"/>
</dbReference>
<feature type="domain" description="Laminin EGF-like" evidence="8">
    <location>
        <begin position="358"/>
        <end position="419"/>
    </location>
</feature>
<dbReference type="Pfam" id="PF01759">
    <property type="entry name" value="NTR"/>
    <property type="match status" value="1"/>
</dbReference>
<keyword evidence="5" id="KW-0325">Glycoprotein</keyword>
<evidence type="ECO:0000256" key="1">
    <source>
        <dbReference type="ARBA" id="ARBA00004613"/>
    </source>
</evidence>
<dbReference type="FunFam" id="2.10.25.10:FF:000333">
    <property type="entry name" value="netrin-4 isoform X2"/>
    <property type="match status" value="1"/>
</dbReference>
<dbReference type="Pfam" id="PF00055">
    <property type="entry name" value="Laminin_N"/>
    <property type="match status" value="1"/>
</dbReference>
<dbReference type="GO" id="GO:0009887">
    <property type="term" value="P:animal organ morphogenesis"/>
    <property type="evidence" value="ECO:0007669"/>
    <property type="project" value="TreeGrafter"/>
</dbReference>
<dbReference type="Gene3D" id="2.40.50.120">
    <property type="match status" value="1"/>
</dbReference>
<evidence type="ECO:0000313" key="12">
    <source>
        <dbReference type="Proteomes" id="UP000694523"/>
    </source>
</evidence>
<dbReference type="GO" id="GO:0009888">
    <property type="term" value="P:tissue development"/>
    <property type="evidence" value="ECO:0007669"/>
    <property type="project" value="TreeGrafter"/>
</dbReference>
<evidence type="ECO:0000313" key="11">
    <source>
        <dbReference type="Ensembl" id="ENSNMLP00000035255.1"/>
    </source>
</evidence>
<keyword evidence="3" id="KW-0732">Signal</keyword>
<dbReference type="InterPro" id="IPR050440">
    <property type="entry name" value="Laminin/Netrin_ECM"/>
</dbReference>
<sequence length="639" mass="71354">MHYDFTLSHNSLHSQQPFLAHIFTQDTCKCSLSYFAGRSVEVFRTGVAPRCESRACNPRMGNLALGRRVLTQTVCGNNGTEQYCTYADPNMNSACSSAKCAKCNAGLPFLSHLAGAMSDSSFRHPNTWWQSAEGVESETVQLNLEAEFYFTHLILVFKSTRPAAMTLERSQDFGKTWKMLQYYASNCTASFGMEEEKAAVGRNGATCISKYSGAYPCHRGEVIYRTLPKWESVDPFGLEGQQQLRVTNIRIRLLKHQSCPCQAKDPVSAQRLLPTQHFAIYDLIVKGSCFCNGHAEQCVPAAGYQPVKDRTNHVVHGKCVCRHNTAGEHCEVCAPLYNDRPWQPADGITGAPHECQKCKCNGHAHSCLFDWSVWWETGQRGGGVCHCLHNTEGRQCERCKSGFYRDSQRPTTAPDSCKLYCVCACVGLSLCDPTNGNCICKPGVSGAHCDRCMVGYWGFHKYGCRACDCAGDCDPFTGDCMLGSDLETYNSSEPMKIFRTDELFSALHYSEKCECKEQALTNSKHFCTLNYAYVLKVKVLSAHDKGSHAEVQVKVQKVLSHNTRVKILKGRVILYPESWTARGCTCPILNPGLEYLVAGHMDRKQDHLLVNMKSFVKPWKASLGRKVLSLLKKDCNWYT</sequence>
<proteinExistence type="predicted"/>
<feature type="domain" description="Laminin EGF-like" evidence="8">
    <location>
        <begin position="423"/>
        <end position="466"/>
    </location>
</feature>
<reference evidence="11" key="1">
    <citation type="submission" date="2025-08" db="UniProtKB">
        <authorList>
            <consortium name="Ensembl"/>
        </authorList>
    </citation>
    <scope>IDENTIFICATION</scope>
</reference>
<dbReference type="AlphaFoldDB" id="A0A8C6UE03"/>
<evidence type="ECO:0000256" key="3">
    <source>
        <dbReference type="ARBA" id="ARBA00022729"/>
    </source>
</evidence>
<keyword evidence="12" id="KW-1185">Reference proteome</keyword>
<dbReference type="GO" id="GO:0070831">
    <property type="term" value="P:basement membrane assembly"/>
    <property type="evidence" value="ECO:0007669"/>
    <property type="project" value="TreeGrafter"/>
</dbReference>
<dbReference type="FunFam" id="2.40.50.120:FF:000002">
    <property type="entry name" value="netrin-4 isoform X1"/>
    <property type="match status" value="1"/>
</dbReference>
<evidence type="ECO:0000256" key="4">
    <source>
        <dbReference type="ARBA" id="ARBA00023157"/>
    </source>
</evidence>
<dbReference type="Gene3D" id="2.10.25.10">
    <property type="entry name" value="Laminin"/>
    <property type="match status" value="1"/>
</dbReference>
<feature type="domain" description="Laminin N-terminal" evidence="10">
    <location>
        <begin position="52"/>
        <end position="288"/>
    </location>
</feature>
<dbReference type="InterPro" id="IPR008211">
    <property type="entry name" value="Laminin_N"/>
</dbReference>
<accession>A0A8C6UE03</accession>
<dbReference type="SUPFAM" id="SSF50242">
    <property type="entry name" value="TIMP-like"/>
    <property type="match status" value="1"/>
</dbReference>
<keyword evidence="4 7" id="KW-1015">Disulfide bond</keyword>
<dbReference type="Gene3D" id="2.170.300.10">
    <property type="entry name" value="Tie2 ligand-binding domain superfamily"/>
    <property type="match status" value="1"/>
</dbReference>
<evidence type="ECO:0000256" key="7">
    <source>
        <dbReference type="PROSITE-ProRule" id="PRU00460"/>
    </source>
</evidence>
<organism evidence="11 12">
    <name type="scientific">Neogobius melanostomus</name>
    <name type="common">round goby</name>
    <dbReference type="NCBI Taxonomy" id="47308"/>
    <lineage>
        <taxon>Eukaryota</taxon>
        <taxon>Metazoa</taxon>
        <taxon>Chordata</taxon>
        <taxon>Craniata</taxon>
        <taxon>Vertebrata</taxon>
        <taxon>Euteleostomi</taxon>
        <taxon>Actinopterygii</taxon>
        <taxon>Neopterygii</taxon>
        <taxon>Teleostei</taxon>
        <taxon>Neoteleostei</taxon>
        <taxon>Acanthomorphata</taxon>
        <taxon>Gobiaria</taxon>
        <taxon>Gobiiformes</taxon>
        <taxon>Gobioidei</taxon>
        <taxon>Gobiidae</taxon>
        <taxon>Benthophilinae</taxon>
        <taxon>Neogobiini</taxon>
        <taxon>Neogobius</taxon>
    </lineage>
</organism>
<dbReference type="FunFam" id="2.10.25.10:FF:000082">
    <property type="entry name" value="Laminin subunit alpha 1"/>
    <property type="match status" value="1"/>
</dbReference>
<dbReference type="PROSITE" id="PS50189">
    <property type="entry name" value="NTR"/>
    <property type="match status" value="1"/>
</dbReference>
<dbReference type="SMART" id="SM00643">
    <property type="entry name" value="C345C"/>
    <property type="match status" value="1"/>
</dbReference>
<evidence type="ECO:0000256" key="6">
    <source>
        <dbReference type="ARBA" id="ARBA00023292"/>
    </source>
</evidence>
<feature type="disulfide bond" evidence="7">
    <location>
        <begin position="440"/>
        <end position="449"/>
    </location>
</feature>
<dbReference type="Pfam" id="PF00053">
    <property type="entry name" value="EGF_laminin"/>
    <property type="match status" value="3"/>
</dbReference>
<comment type="subcellular location">
    <subcellularLocation>
        <location evidence="1">Secreted</location>
    </subcellularLocation>
</comment>
<dbReference type="SMART" id="SM00136">
    <property type="entry name" value="LamNT"/>
    <property type="match status" value="1"/>
</dbReference>
<dbReference type="FunFam" id="2.60.120.260:FF:000048">
    <property type="entry name" value="netrin-4 isoform X1"/>
    <property type="match status" value="1"/>
</dbReference>
<keyword evidence="2" id="KW-0964">Secreted</keyword>
<dbReference type="GO" id="GO:0034446">
    <property type="term" value="P:substrate adhesion-dependent cell spreading"/>
    <property type="evidence" value="ECO:0007669"/>
    <property type="project" value="TreeGrafter"/>
</dbReference>
<evidence type="ECO:0000259" key="8">
    <source>
        <dbReference type="PROSITE" id="PS50027"/>
    </source>
</evidence>
<feature type="domain" description="NTR" evidence="9">
    <location>
        <begin position="513"/>
        <end position="635"/>
    </location>
</feature>
<evidence type="ECO:0000259" key="10">
    <source>
        <dbReference type="PROSITE" id="PS51117"/>
    </source>
</evidence>
<name>A0A8C6UE03_9GOBI</name>
<dbReference type="Proteomes" id="UP000694523">
    <property type="component" value="Unplaced"/>
</dbReference>
<dbReference type="GO" id="GO:0043256">
    <property type="term" value="C:laminin complex"/>
    <property type="evidence" value="ECO:0007669"/>
    <property type="project" value="TreeGrafter"/>
</dbReference>
<evidence type="ECO:0000259" key="9">
    <source>
        <dbReference type="PROSITE" id="PS50189"/>
    </source>
</evidence>
<evidence type="ECO:0000256" key="2">
    <source>
        <dbReference type="ARBA" id="ARBA00022525"/>
    </source>
</evidence>